<evidence type="ECO:0000313" key="2">
    <source>
        <dbReference type="EMBL" id="ADG73770.1"/>
    </source>
</evidence>
<dbReference type="Proteomes" id="UP000000849">
    <property type="component" value="Chromosome"/>
</dbReference>
<dbReference type="HOGENOM" id="CLU_081212_0_0_11"/>
<sequence>MTARRTTPRRTRTTALAAAVALAGGALLLACAPTPPGHGPARIADSLAELLEAELALDDLSDLERDVLQRAVDTGRIEQADYDEAMARYLRCMADAGFEVDARQLLNGLYQLTHERPDGADDPGYTLEYLETGDACATGTTRRIEAFFTLQQANPDLLADPYEVAVRCLTAARLVDGRLTARRLERLVDRGLAGVPFDVMSLEAQTCFHGAGLAVAVGAPASPAS</sequence>
<evidence type="ECO:0008006" key="4">
    <source>
        <dbReference type="Google" id="ProtNLM"/>
    </source>
</evidence>
<protein>
    <recommendedName>
        <fullName evidence="4">Lipoprotein</fullName>
    </recommendedName>
</protein>
<dbReference type="STRING" id="446466.Cfla_0860"/>
<evidence type="ECO:0000313" key="3">
    <source>
        <dbReference type="Proteomes" id="UP000000849"/>
    </source>
</evidence>
<feature type="chain" id="PRO_5003077550" description="Lipoprotein" evidence="1">
    <location>
        <begin position="33"/>
        <end position="225"/>
    </location>
</feature>
<dbReference type="EMBL" id="CP001964">
    <property type="protein sequence ID" value="ADG73770.1"/>
    <property type="molecule type" value="Genomic_DNA"/>
</dbReference>
<feature type="signal peptide" evidence="1">
    <location>
        <begin position="1"/>
        <end position="32"/>
    </location>
</feature>
<dbReference type="AlphaFoldDB" id="D5UK28"/>
<gene>
    <name evidence="2" type="ordered locus">Cfla_0860</name>
</gene>
<dbReference type="RefSeq" id="WP_013116104.1">
    <property type="nucleotide sequence ID" value="NC_014151.1"/>
</dbReference>
<accession>D5UK28</accession>
<dbReference type="PROSITE" id="PS51257">
    <property type="entry name" value="PROKAR_LIPOPROTEIN"/>
    <property type="match status" value="1"/>
</dbReference>
<keyword evidence="3" id="KW-1185">Reference proteome</keyword>
<dbReference type="OrthoDB" id="3235500at2"/>
<reference evidence="2 3" key="1">
    <citation type="journal article" date="2010" name="Stand. Genomic Sci.">
        <title>Complete genome sequence of Cellulomonas flavigena type strain (134).</title>
        <authorList>
            <person name="Abt B."/>
            <person name="Foster B."/>
            <person name="Lapidus A."/>
            <person name="Clum A."/>
            <person name="Sun H."/>
            <person name="Pukall R."/>
            <person name="Lucas S."/>
            <person name="Glavina Del Rio T."/>
            <person name="Nolan M."/>
            <person name="Tice H."/>
            <person name="Cheng J.F."/>
            <person name="Pitluck S."/>
            <person name="Liolios K."/>
            <person name="Ivanova N."/>
            <person name="Mavromatis K."/>
            <person name="Ovchinnikova G."/>
            <person name="Pati A."/>
            <person name="Goodwin L."/>
            <person name="Chen A."/>
            <person name="Palaniappan K."/>
            <person name="Land M."/>
            <person name="Hauser L."/>
            <person name="Chang Y.J."/>
            <person name="Jeffries C.D."/>
            <person name="Rohde M."/>
            <person name="Goker M."/>
            <person name="Woyke T."/>
            <person name="Bristow J."/>
            <person name="Eisen J.A."/>
            <person name="Markowitz V."/>
            <person name="Hugenholtz P."/>
            <person name="Kyrpides N.C."/>
            <person name="Klenk H.P."/>
        </authorList>
    </citation>
    <scope>NUCLEOTIDE SEQUENCE [LARGE SCALE GENOMIC DNA]</scope>
    <source>
        <strain evidence="3">ATCC 482 / DSM 20109 / BCRC 11376 / JCM 18109 / NBRC 3775 / NCIMB 8073 / NRS 134</strain>
    </source>
</reference>
<keyword evidence="1" id="KW-0732">Signal</keyword>
<organism evidence="2 3">
    <name type="scientific">Cellulomonas flavigena (strain ATCC 482 / DSM 20109 / BCRC 11376 / JCM 18109 / NBRC 3775 / NCIMB 8073 / NRS 134)</name>
    <dbReference type="NCBI Taxonomy" id="446466"/>
    <lineage>
        <taxon>Bacteria</taxon>
        <taxon>Bacillati</taxon>
        <taxon>Actinomycetota</taxon>
        <taxon>Actinomycetes</taxon>
        <taxon>Micrococcales</taxon>
        <taxon>Cellulomonadaceae</taxon>
        <taxon>Cellulomonas</taxon>
    </lineage>
</organism>
<dbReference type="eggNOG" id="ENOG5033ZMP">
    <property type="taxonomic scope" value="Bacteria"/>
</dbReference>
<proteinExistence type="predicted"/>
<evidence type="ECO:0000256" key="1">
    <source>
        <dbReference type="SAM" id="SignalP"/>
    </source>
</evidence>
<name>D5UK28_CELFN</name>
<dbReference type="KEGG" id="cfl:Cfla_0860"/>